<sequence>MVGSILIAWVPDRTKEPRMTFSLLRFSQCTAGRGYLATVQHVCSAKKTVNSRSAAQQFSRHKGFKEHETAEQGDQGRFSQTILKVDMDITLKVLLKAADKLRDEI</sequence>
<evidence type="ECO:0000313" key="2">
    <source>
        <dbReference type="WBParaSite" id="ALUE_0001423601-mRNA-1"/>
    </source>
</evidence>
<dbReference type="AlphaFoldDB" id="A0A0M3I9R9"/>
<evidence type="ECO:0000313" key="1">
    <source>
        <dbReference type="Proteomes" id="UP000036681"/>
    </source>
</evidence>
<dbReference type="Proteomes" id="UP000036681">
    <property type="component" value="Unplaced"/>
</dbReference>
<name>A0A0M3I9R9_ASCLU</name>
<proteinExistence type="predicted"/>
<protein>
    <submittedName>
        <fullName evidence="2">Uncharacterized protein</fullName>
    </submittedName>
</protein>
<accession>A0A0M3I9R9</accession>
<reference evidence="2" key="1">
    <citation type="submission" date="2017-02" db="UniProtKB">
        <authorList>
            <consortium name="WormBaseParasite"/>
        </authorList>
    </citation>
    <scope>IDENTIFICATION</scope>
</reference>
<keyword evidence="1" id="KW-1185">Reference proteome</keyword>
<dbReference type="WBParaSite" id="ALUE_0001423601-mRNA-1">
    <property type="protein sequence ID" value="ALUE_0001423601-mRNA-1"/>
    <property type="gene ID" value="ALUE_0001423601"/>
</dbReference>
<organism evidence="1 2">
    <name type="scientific">Ascaris lumbricoides</name>
    <name type="common">Giant roundworm</name>
    <dbReference type="NCBI Taxonomy" id="6252"/>
    <lineage>
        <taxon>Eukaryota</taxon>
        <taxon>Metazoa</taxon>
        <taxon>Ecdysozoa</taxon>
        <taxon>Nematoda</taxon>
        <taxon>Chromadorea</taxon>
        <taxon>Rhabditida</taxon>
        <taxon>Spirurina</taxon>
        <taxon>Ascaridomorpha</taxon>
        <taxon>Ascaridoidea</taxon>
        <taxon>Ascarididae</taxon>
        <taxon>Ascaris</taxon>
    </lineage>
</organism>